<feature type="domain" description="Serine aminopeptidase S33" evidence="1">
    <location>
        <begin position="48"/>
        <end position="293"/>
    </location>
</feature>
<dbReference type="eggNOG" id="KOG1455">
    <property type="taxonomic scope" value="Eukaryota"/>
</dbReference>
<gene>
    <name evidence="2" type="ORF">GUITHDRAFT_146138</name>
</gene>
<dbReference type="EMBL" id="JH993081">
    <property type="protein sequence ID" value="EKX35995.1"/>
    <property type="molecule type" value="Genomic_DNA"/>
</dbReference>
<reference evidence="3" key="3">
    <citation type="submission" date="2015-06" db="UniProtKB">
        <authorList>
            <consortium name="EnsemblProtists"/>
        </authorList>
    </citation>
    <scope>IDENTIFICATION</scope>
</reference>
<accession>L1IJK3</accession>
<dbReference type="Proteomes" id="UP000011087">
    <property type="component" value="Unassembled WGS sequence"/>
</dbReference>
<dbReference type="InterPro" id="IPR022742">
    <property type="entry name" value="Hydrolase_4"/>
</dbReference>
<dbReference type="RefSeq" id="XP_005822975.1">
    <property type="nucleotide sequence ID" value="XM_005822918.1"/>
</dbReference>
<protein>
    <recommendedName>
        <fullName evidence="1">Serine aminopeptidase S33 domain-containing protein</fullName>
    </recommendedName>
</protein>
<keyword evidence="4" id="KW-1185">Reference proteome</keyword>
<name>L1IJK3_GUITC</name>
<dbReference type="Gene3D" id="3.40.50.1820">
    <property type="entry name" value="alpha/beta hydrolase"/>
    <property type="match status" value="1"/>
</dbReference>
<dbReference type="HOGENOM" id="CLU_026209_7_2_1"/>
<evidence type="ECO:0000259" key="1">
    <source>
        <dbReference type="Pfam" id="PF12146"/>
    </source>
</evidence>
<dbReference type="Pfam" id="PF12146">
    <property type="entry name" value="Hydrolase_4"/>
    <property type="match status" value="1"/>
</dbReference>
<dbReference type="PaxDb" id="55529-EKX35995"/>
<evidence type="ECO:0000313" key="3">
    <source>
        <dbReference type="EnsemblProtists" id="EKX35995"/>
    </source>
</evidence>
<dbReference type="PANTHER" id="PTHR11614">
    <property type="entry name" value="PHOSPHOLIPASE-RELATED"/>
    <property type="match status" value="1"/>
</dbReference>
<dbReference type="PRINTS" id="PR00111">
    <property type="entry name" value="ABHYDROLASE"/>
</dbReference>
<proteinExistence type="predicted"/>
<reference evidence="2 4" key="1">
    <citation type="journal article" date="2012" name="Nature">
        <title>Algal genomes reveal evolutionary mosaicism and the fate of nucleomorphs.</title>
        <authorList>
            <consortium name="DOE Joint Genome Institute"/>
            <person name="Curtis B.A."/>
            <person name="Tanifuji G."/>
            <person name="Burki F."/>
            <person name="Gruber A."/>
            <person name="Irimia M."/>
            <person name="Maruyama S."/>
            <person name="Arias M.C."/>
            <person name="Ball S.G."/>
            <person name="Gile G.H."/>
            <person name="Hirakawa Y."/>
            <person name="Hopkins J.F."/>
            <person name="Kuo A."/>
            <person name="Rensing S.A."/>
            <person name="Schmutz J."/>
            <person name="Symeonidi A."/>
            <person name="Elias M."/>
            <person name="Eveleigh R.J."/>
            <person name="Herman E.K."/>
            <person name="Klute M.J."/>
            <person name="Nakayama T."/>
            <person name="Obornik M."/>
            <person name="Reyes-Prieto A."/>
            <person name="Armbrust E.V."/>
            <person name="Aves S.J."/>
            <person name="Beiko R.G."/>
            <person name="Coutinho P."/>
            <person name="Dacks J.B."/>
            <person name="Durnford D.G."/>
            <person name="Fast N.M."/>
            <person name="Green B.R."/>
            <person name="Grisdale C.J."/>
            <person name="Hempel F."/>
            <person name="Henrissat B."/>
            <person name="Hoppner M.P."/>
            <person name="Ishida K."/>
            <person name="Kim E."/>
            <person name="Koreny L."/>
            <person name="Kroth P.G."/>
            <person name="Liu Y."/>
            <person name="Malik S.B."/>
            <person name="Maier U.G."/>
            <person name="McRose D."/>
            <person name="Mock T."/>
            <person name="Neilson J.A."/>
            <person name="Onodera N.T."/>
            <person name="Poole A.M."/>
            <person name="Pritham E.J."/>
            <person name="Richards T.A."/>
            <person name="Rocap G."/>
            <person name="Roy S.W."/>
            <person name="Sarai C."/>
            <person name="Schaack S."/>
            <person name="Shirato S."/>
            <person name="Slamovits C.H."/>
            <person name="Spencer D.F."/>
            <person name="Suzuki S."/>
            <person name="Worden A.Z."/>
            <person name="Zauner S."/>
            <person name="Barry K."/>
            <person name="Bell C."/>
            <person name="Bharti A.K."/>
            <person name="Crow J.A."/>
            <person name="Grimwood J."/>
            <person name="Kramer R."/>
            <person name="Lindquist E."/>
            <person name="Lucas S."/>
            <person name="Salamov A."/>
            <person name="McFadden G.I."/>
            <person name="Lane C.E."/>
            <person name="Keeling P.J."/>
            <person name="Gray M.W."/>
            <person name="Grigoriev I.V."/>
            <person name="Archibald J.M."/>
        </authorList>
    </citation>
    <scope>NUCLEOTIDE SEQUENCE</scope>
    <source>
        <strain evidence="2 4">CCMP2712</strain>
    </source>
</reference>
<reference evidence="4" key="2">
    <citation type="submission" date="2012-11" db="EMBL/GenBank/DDBJ databases">
        <authorList>
            <person name="Kuo A."/>
            <person name="Curtis B.A."/>
            <person name="Tanifuji G."/>
            <person name="Burki F."/>
            <person name="Gruber A."/>
            <person name="Irimia M."/>
            <person name="Maruyama S."/>
            <person name="Arias M.C."/>
            <person name="Ball S.G."/>
            <person name="Gile G.H."/>
            <person name="Hirakawa Y."/>
            <person name="Hopkins J.F."/>
            <person name="Rensing S.A."/>
            <person name="Schmutz J."/>
            <person name="Symeonidi A."/>
            <person name="Elias M."/>
            <person name="Eveleigh R.J."/>
            <person name="Herman E.K."/>
            <person name="Klute M.J."/>
            <person name="Nakayama T."/>
            <person name="Obornik M."/>
            <person name="Reyes-Prieto A."/>
            <person name="Armbrust E.V."/>
            <person name="Aves S.J."/>
            <person name="Beiko R.G."/>
            <person name="Coutinho P."/>
            <person name="Dacks J.B."/>
            <person name="Durnford D.G."/>
            <person name="Fast N.M."/>
            <person name="Green B.R."/>
            <person name="Grisdale C."/>
            <person name="Hempe F."/>
            <person name="Henrissat B."/>
            <person name="Hoppner M.P."/>
            <person name="Ishida K.-I."/>
            <person name="Kim E."/>
            <person name="Koreny L."/>
            <person name="Kroth P.G."/>
            <person name="Liu Y."/>
            <person name="Malik S.-B."/>
            <person name="Maier U.G."/>
            <person name="McRose D."/>
            <person name="Mock T."/>
            <person name="Neilson J.A."/>
            <person name="Onodera N.T."/>
            <person name="Poole A.M."/>
            <person name="Pritham E.J."/>
            <person name="Richards T.A."/>
            <person name="Rocap G."/>
            <person name="Roy S.W."/>
            <person name="Sarai C."/>
            <person name="Schaack S."/>
            <person name="Shirato S."/>
            <person name="Slamovits C.H."/>
            <person name="Spencer D.F."/>
            <person name="Suzuki S."/>
            <person name="Worden A.Z."/>
            <person name="Zauner S."/>
            <person name="Barry K."/>
            <person name="Bell C."/>
            <person name="Bharti A.K."/>
            <person name="Crow J.A."/>
            <person name="Grimwood J."/>
            <person name="Kramer R."/>
            <person name="Lindquist E."/>
            <person name="Lucas S."/>
            <person name="Salamov A."/>
            <person name="McFadden G.I."/>
            <person name="Lane C.E."/>
            <person name="Keeling P.J."/>
            <person name="Gray M.W."/>
            <person name="Grigoriev I.V."/>
            <person name="Archibald J.M."/>
        </authorList>
    </citation>
    <scope>NUCLEOTIDE SEQUENCE</scope>
    <source>
        <strain evidence="4">CCMP2712</strain>
    </source>
</reference>
<dbReference type="EnsemblProtists" id="EKX35995">
    <property type="protein sequence ID" value="EKX35995"/>
    <property type="gene ID" value="GUITHDRAFT_146138"/>
</dbReference>
<dbReference type="InterPro" id="IPR051044">
    <property type="entry name" value="MAG_DAG_Lipase"/>
</dbReference>
<dbReference type="InterPro" id="IPR029058">
    <property type="entry name" value="AB_hydrolase_fold"/>
</dbReference>
<dbReference type="GeneID" id="17292694"/>
<dbReference type="InterPro" id="IPR000073">
    <property type="entry name" value="AB_hydrolase_1"/>
</dbReference>
<organism evidence="2">
    <name type="scientific">Guillardia theta (strain CCMP2712)</name>
    <name type="common">Cryptophyte</name>
    <dbReference type="NCBI Taxonomy" id="905079"/>
    <lineage>
        <taxon>Eukaryota</taxon>
        <taxon>Cryptophyceae</taxon>
        <taxon>Pyrenomonadales</taxon>
        <taxon>Geminigeraceae</taxon>
        <taxon>Guillardia</taxon>
    </lineage>
</organism>
<dbReference type="FunFam" id="3.40.50.1820:FF:000117">
    <property type="entry name" value="Monoglyceride lipase, putative"/>
    <property type="match status" value="1"/>
</dbReference>
<dbReference type="KEGG" id="gtt:GUITHDRAFT_146138"/>
<dbReference type="STRING" id="905079.L1IJK3"/>
<evidence type="ECO:0000313" key="4">
    <source>
        <dbReference type="Proteomes" id="UP000011087"/>
    </source>
</evidence>
<evidence type="ECO:0000313" key="2">
    <source>
        <dbReference type="EMBL" id="EKX35995.1"/>
    </source>
</evidence>
<dbReference type="AlphaFoldDB" id="L1IJK3"/>
<dbReference type="OMA" id="QNAQNLW"/>
<sequence length="314" mass="36399">MGASTSHHTVKELDHEKRQVPYLEGKDDYIKSSDNLWIYTKSWMPQGKPKANIFILHGFAEYSEKYEPVARVLNGEGYAVFCHDHQGFGRSEGDRAYVENFADYVEEFFAFHAVVMDKHPELASLPTIIWGHSMGGLIAFYTVLKAQKDNVKISGVILTCPSFKPEPKTTRPINIFLLSILRPIVPKFAVPWEKGPLSRHPLTHDTKIQQEFEADPICYHGGLRIRWGSEMFHKIQQMDKRIDEFVHPFLLFHGTEDKIADIEGSRSFYQRSRAEDKTYKEIEGAYHELHNELPPMKDVFLKEMKDWLRRQTSA</sequence>
<dbReference type="SUPFAM" id="SSF53474">
    <property type="entry name" value="alpha/beta-Hydrolases"/>
    <property type="match status" value="1"/>
</dbReference>
<dbReference type="OrthoDB" id="2498029at2759"/>